<evidence type="ECO:0000256" key="2">
    <source>
        <dbReference type="ARBA" id="ARBA00022490"/>
    </source>
</evidence>
<dbReference type="GO" id="GO:0007052">
    <property type="term" value="P:mitotic spindle organization"/>
    <property type="evidence" value="ECO:0007669"/>
    <property type="project" value="TreeGrafter"/>
</dbReference>
<dbReference type="Pfam" id="PF00225">
    <property type="entry name" value="Kinesin"/>
    <property type="match status" value="1"/>
</dbReference>
<dbReference type="AlphaFoldDB" id="A0A9P1GNX5"/>
<feature type="compositionally biased region" description="Polar residues" evidence="7">
    <location>
        <begin position="18"/>
        <end position="33"/>
    </location>
</feature>
<dbReference type="PANTHER" id="PTHR47969">
    <property type="entry name" value="CHROMOSOME-ASSOCIATED KINESIN KIF4A-RELATED"/>
    <property type="match status" value="1"/>
</dbReference>
<keyword evidence="11" id="KW-1185">Reference proteome</keyword>
<evidence type="ECO:0000259" key="8">
    <source>
        <dbReference type="PROSITE" id="PS50067"/>
    </source>
</evidence>
<comment type="similarity">
    <text evidence="6">Belongs to the TRAFAC class myosin-kinesin ATPase superfamily. Kinesin family.</text>
</comment>
<dbReference type="GO" id="GO:0005875">
    <property type="term" value="C:microtubule associated complex"/>
    <property type="evidence" value="ECO:0007669"/>
    <property type="project" value="TreeGrafter"/>
</dbReference>
<dbReference type="SMART" id="SM00129">
    <property type="entry name" value="KISc"/>
    <property type="match status" value="1"/>
</dbReference>
<evidence type="ECO:0000256" key="3">
    <source>
        <dbReference type="ARBA" id="ARBA00022741"/>
    </source>
</evidence>
<feature type="binding site" evidence="6">
    <location>
        <begin position="155"/>
        <end position="162"/>
    </location>
    <ligand>
        <name>ATP</name>
        <dbReference type="ChEBI" id="CHEBI:30616"/>
    </ligand>
</feature>
<dbReference type="GO" id="GO:0003777">
    <property type="term" value="F:microtubule motor activity"/>
    <property type="evidence" value="ECO:0007669"/>
    <property type="project" value="InterPro"/>
</dbReference>
<dbReference type="InterPro" id="IPR027417">
    <property type="entry name" value="P-loop_NTPase"/>
</dbReference>
<evidence type="ECO:0000256" key="6">
    <source>
        <dbReference type="PROSITE-ProRule" id="PRU00283"/>
    </source>
</evidence>
<dbReference type="PANTHER" id="PTHR47969:SF15">
    <property type="entry name" value="CHROMOSOME-ASSOCIATED KINESIN KIF4A-RELATED"/>
    <property type="match status" value="1"/>
</dbReference>
<dbReference type="GO" id="GO:0051231">
    <property type="term" value="P:spindle elongation"/>
    <property type="evidence" value="ECO:0007669"/>
    <property type="project" value="TreeGrafter"/>
</dbReference>
<reference evidence="10 11" key="2">
    <citation type="submission" date="2024-05" db="EMBL/GenBank/DDBJ databases">
        <authorList>
            <person name="Chen Y."/>
            <person name="Shah S."/>
            <person name="Dougan E. K."/>
            <person name="Thang M."/>
            <person name="Chan C."/>
        </authorList>
    </citation>
    <scope>NUCLEOTIDE SEQUENCE [LARGE SCALE GENOMIC DNA]</scope>
</reference>
<evidence type="ECO:0000256" key="4">
    <source>
        <dbReference type="ARBA" id="ARBA00022840"/>
    </source>
</evidence>
<dbReference type="OrthoDB" id="449085at2759"/>
<dbReference type="GO" id="GO:0005524">
    <property type="term" value="F:ATP binding"/>
    <property type="evidence" value="ECO:0007669"/>
    <property type="project" value="UniProtKB-UniRule"/>
</dbReference>
<dbReference type="PROSITE" id="PS50067">
    <property type="entry name" value="KINESIN_MOTOR_2"/>
    <property type="match status" value="1"/>
</dbReference>
<dbReference type="Gene3D" id="3.40.850.10">
    <property type="entry name" value="Kinesin motor domain"/>
    <property type="match status" value="1"/>
</dbReference>
<feature type="region of interest" description="Disordered" evidence="7">
    <location>
        <begin position="1"/>
        <end position="60"/>
    </location>
</feature>
<keyword evidence="5" id="KW-0175">Coiled coil</keyword>
<keyword evidence="6" id="KW-0505">Motor protein</keyword>
<dbReference type="GO" id="GO:0007018">
    <property type="term" value="P:microtubule-based movement"/>
    <property type="evidence" value="ECO:0007669"/>
    <property type="project" value="InterPro"/>
</dbReference>
<dbReference type="InterPro" id="IPR036961">
    <property type="entry name" value="Kinesin_motor_dom_sf"/>
</dbReference>
<dbReference type="InterPro" id="IPR001752">
    <property type="entry name" value="Kinesin_motor_dom"/>
</dbReference>
<evidence type="ECO:0000313" key="9">
    <source>
        <dbReference type="EMBL" id="CAI4018344.1"/>
    </source>
</evidence>
<keyword evidence="2" id="KW-0963">Cytoplasm</keyword>
<comment type="caution">
    <text evidence="9">The sequence shown here is derived from an EMBL/GenBank/DDBJ whole genome shotgun (WGS) entry which is preliminary data.</text>
</comment>
<gene>
    <name evidence="9" type="ORF">C1SCF055_LOCUS42917</name>
</gene>
<dbReference type="GO" id="GO:0005737">
    <property type="term" value="C:cytoplasm"/>
    <property type="evidence" value="ECO:0007669"/>
    <property type="project" value="UniProtKB-SubCell"/>
</dbReference>
<reference evidence="9" key="1">
    <citation type="submission" date="2022-10" db="EMBL/GenBank/DDBJ databases">
        <authorList>
            <person name="Chen Y."/>
            <person name="Dougan E. K."/>
            <person name="Chan C."/>
            <person name="Rhodes N."/>
            <person name="Thang M."/>
        </authorList>
    </citation>
    <scope>NUCLEOTIDE SEQUENCE</scope>
</reference>
<dbReference type="InterPro" id="IPR027640">
    <property type="entry name" value="Kinesin-like_fam"/>
</dbReference>
<evidence type="ECO:0000256" key="1">
    <source>
        <dbReference type="ARBA" id="ARBA00004496"/>
    </source>
</evidence>
<keyword evidence="3 6" id="KW-0547">Nucleotide-binding</keyword>
<dbReference type="GO" id="GO:0008017">
    <property type="term" value="F:microtubule binding"/>
    <property type="evidence" value="ECO:0007669"/>
    <property type="project" value="InterPro"/>
</dbReference>
<organism evidence="9">
    <name type="scientific">Cladocopium goreaui</name>
    <dbReference type="NCBI Taxonomy" id="2562237"/>
    <lineage>
        <taxon>Eukaryota</taxon>
        <taxon>Sar</taxon>
        <taxon>Alveolata</taxon>
        <taxon>Dinophyceae</taxon>
        <taxon>Suessiales</taxon>
        <taxon>Symbiodiniaceae</taxon>
        <taxon>Cladocopium</taxon>
    </lineage>
</organism>
<dbReference type="EMBL" id="CAMXCT030006689">
    <property type="protein sequence ID" value="CAL4805656.1"/>
    <property type="molecule type" value="Genomic_DNA"/>
</dbReference>
<evidence type="ECO:0000313" key="10">
    <source>
        <dbReference type="EMBL" id="CAL4805656.1"/>
    </source>
</evidence>
<comment type="subcellular location">
    <subcellularLocation>
        <location evidence="1">Cytoplasm</location>
    </subcellularLocation>
</comment>
<evidence type="ECO:0000256" key="7">
    <source>
        <dbReference type="SAM" id="MobiDB-lite"/>
    </source>
</evidence>
<proteinExistence type="inferred from homology"/>
<sequence>MSSPGPRLMDSVGAAESKSLTCPSTPPTWSLSKGTPRAHPRSSRGTRLSPSASRRCSDGGRGDVSLCVRLKPGYEEETAFVDGETVRLKPLVDKGLLSFLGDTPNKRSDGDGEWSVCCDHAFGTQATQEELYDTAVAPIVDAVSKGYNGAVIAYGQTGSGKTYSMIGSKTGPARGVAPRAIAGVFAGLRKAAWRIEVSVLEVYNEKVRDLLAPGSTVTTVDVHEVRENGGGLLSFRCPEAITWIARSPEEAMAALMEVWQCLAYQTTPTVTGLGRFRFSFGILERQ</sequence>
<keyword evidence="4 6" id="KW-0067">ATP-binding</keyword>
<evidence type="ECO:0000313" key="11">
    <source>
        <dbReference type="Proteomes" id="UP001152797"/>
    </source>
</evidence>
<evidence type="ECO:0000256" key="5">
    <source>
        <dbReference type="ARBA" id="ARBA00023054"/>
    </source>
</evidence>
<accession>A0A9P1GNX5</accession>
<name>A0A9P1GNX5_9DINO</name>
<feature type="compositionally biased region" description="Polar residues" evidence="7">
    <location>
        <begin position="45"/>
        <end position="54"/>
    </location>
</feature>
<dbReference type="EMBL" id="CAMXCT020006689">
    <property type="protein sequence ID" value="CAL1171719.1"/>
    <property type="molecule type" value="Genomic_DNA"/>
</dbReference>
<dbReference type="Proteomes" id="UP001152797">
    <property type="component" value="Unassembled WGS sequence"/>
</dbReference>
<feature type="domain" description="Kinesin motor" evidence="8">
    <location>
        <begin position="81"/>
        <end position="286"/>
    </location>
</feature>
<protein>
    <submittedName>
        <fullName evidence="10">Chromosome-associated kinesin KIF4A (Chromokinesin-A)</fullName>
    </submittedName>
</protein>
<dbReference type="SUPFAM" id="SSF52540">
    <property type="entry name" value="P-loop containing nucleoside triphosphate hydrolases"/>
    <property type="match status" value="1"/>
</dbReference>
<dbReference type="EMBL" id="CAMXCT010006689">
    <property type="protein sequence ID" value="CAI4018344.1"/>
    <property type="molecule type" value="Genomic_DNA"/>
</dbReference>